<reference evidence="2" key="1">
    <citation type="journal article" date="2017" name="Nat. Ecol. Evol.">
        <title>Genome expansion and lineage-specific genetic innovations in the forest pathogenic fungi Armillaria.</title>
        <authorList>
            <person name="Sipos G."/>
            <person name="Prasanna A.N."/>
            <person name="Walter M.C."/>
            <person name="O'Connor E."/>
            <person name="Balint B."/>
            <person name="Krizsan K."/>
            <person name="Kiss B."/>
            <person name="Hess J."/>
            <person name="Varga T."/>
            <person name="Slot J."/>
            <person name="Riley R."/>
            <person name="Boka B."/>
            <person name="Rigling D."/>
            <person name="Barry K."/>
            <person name="Lee J."/>
            <person name="Mihaltcheva S."/>
            <person name="LaButti K."/>
            <person name="Lipzen A."/>
            <person name="Waldron R."/>
            <person name="Moloney N.M."/>
            <person name="Sperisen C."/>
            <person name="Kredics L."/>
            <person name="Vagvoelgyi C."/>
            <person name="Patrignani A."/>
            <person name="Fitzpatrick D."/>
            <person name="Nagy I."/>
            <person name="Doyle S."/>
            <person name="Anderson J.B."/>
            <person name="Grigoriev I.V."/>
            <person name="Gueldener U."/>
            <person name="Muensterkoetter M."/>
            <person name="Nagy L.G."/>
        </authorList>
    </citation>
    <scope>NUCLEOTIDE SEQUENCE [LARGE SCALE GENOMIC DNA]</scope>
    <source>
        <strain evidence="2">Ar21-2</strain>
    </source>
</reference>
<dbReference type="InParanoid" id="A0A2H3CQX1"/>
<proteinExistence type="predicted"/>
<dbReference type="Proteomes" id="UP000217790">
    <property type="component" value="Unassembled WGS sequence"/>
</dbReference>
<accession>A0A2H3CQX1</accession>
<evidence type="ECO:0000313" key="2">
    <source>
        <dbReference type="Proteomes" id="UP000217790"/>
    </source>
</evidence>
<protein>
    <submittedName>
        <fullName evidence="1">Uncharacterized protein</fullName>
    </submittedName>
</protein>
<evidence type="ECO:0000313" key="1">
    <source>
        <dbReference type="EMBL" id="PBK83794.1"/>
    </source>
</evidence>
<keyword evidence="2" id="KW-1185">Reference proteome</keyword>
<dbReference type="EMBL" id="KZ293703">
    <property type="protein sequence ID" value="PBK83794.1"/>
    <property type="molecule type" value="Genomic_DNA"/>
</dbReference>
<dbReference type="AlphaFoldDB" id="A0A2H3CQX1"/>
<organism evidence="1 2">
    <name type="scientific">Armillaria gallica</name>
    <name type="common">Bulbous honey fungus</name>
    <name type="synonym">Armillaria bulbosa</name>
    <dbReference type="NCBI Taxonomy" id="47427"/>
    <lineage>
        <taxon>Eukaryota</taxon>
        <taxon>Fungi</taxon>
        <taxon>Dikarya</taxon>
        <taxon>Basidiomycota</taxon>
        <taxon>Agaricomycotina</taxon>
        <taxon>Agaricomycetes</taxon>
        <taxon>Agaricomycetidae</taxon>
        <taxon>Agaricales</taxon>
        <taxon>Marasmiineae</taxon>
        <taxon>Physalacriaceae</taxon>
        <taxon>Armillaria</taxon>
    </lineage>
</organism>
<gene>
    <name evidence="1" type="ORF">ARMGADRAFT_665388</name>
</gene>
<name>A0A2H3CQX1_ARMGA</name>
<sequence>MESFSSTSETSLCLYVEVHPVLRCQDKDTLLLDPRLTNPNEKDLKKKERLVSGSHTIYGCSGLSSHGIYCYGIPFIILQPSFPSNDTMTIYAKFIPISRHYDAYDVNSF</sequence>